<comment type="subunit">
    <text evidence="4">Interacts with the cytoplasmic NapA precursor.</text>
</comment>
<evidence type="ECO:0000256" key="4">
    <source>
        <dbReference type="HAMAP-Rule" id="MF_02200"/>
    </source>
</evidence>
<protein>
    <recommendedName>
        <fullName evidence="4">Chaperone NapD</fullName>
    </recommendedName>
    <alternativeName>
        <fullName evidence="4">NapA signal peptide-binding chaperone NapD</fullName>
    </alternativeName>
</protein>
<dbReference type="PANTHER" id="PTHR38603:SF1">
    <property type="entry name" value="CHAPERONE NAPD"/>
    <property type="match status" value="1"/>
</dbReference>
<evidence type="ECO:0000313" key="5">
    <source>
        <dbReference type="EMBL" id="EIJ33867.1"/>
    </source>
</evidence>
<dbReference type="GO" id="GO:0051224">
    <property type="term" value="P:negative regulation of protein transport"/>
    <property type="evidence" value="ECO:0007669"/>
    <property type="project" value="UniProtKB-UniRule"/>
</dbReference>
<comment type="subcellular location">
    <subcellularLocation>
        <location evidence="1 4">Cytoplasm</location>
    </subcellularLocation>
</comment>
<reference evidence="6" key="1">
    <citation type="journal article" date="2011" name="Stand. Genomic Sci.">
        <title>Genome sequence of the filamentous, gliding Thiothrix nivea neotype strain (JP2(T)).</title>
        <authorList>
            <person name="Lapidus A."/>
            <person name="Nolan M."/>
            <person name="Lucas S."/>
            <person name="Glavina Del Rio T."/>
            <person name="Tice H."/>
            <person name="Cheng J.F."/>
            <person name="Tapia R."/>
            <person name="Han C."/>
            <person name="Goodwin L."/>
            <person name="Pitluck S."/>
            <person name="Liolios K."/>
            <person name="Pagani I."/>
            <person name="Ivanova N."/>
            <person name="Huntemann M."/>
            <person name="Mavromatis K."/>
            <person name="Mikhailova N."/>
            <person name="Pati A."/>
            <person name="Chen A."/>
            <person name="Palaniappan K."/>
            <person name="Land M."/>
            <person name="Brambilla E.M."/>
            <person name="Rohde M."/>
            <person name="Abt B."/>
            <person name="Verbarg S."/>
            <person name="Goker M."/>
            <person name="Bristow J."/>
            <person name="Eisen J.A."/>
            <person name="Markowitz V."/>
            <person name="Hugenholtz P."/>
            <person name="Kyrpides N.C."/>
            <person name="Klenk H.P."/>
            <person name="Woyke T."/>
        </authorList>
    </citation>
    <scope>NUCLEOTIDE SEQUENCE [LARGE SCALE GENOMIC DNA]</scope>
    <source>
        <strain evidence="6">ATCC 35100 / DSM 5205 / JP2</strain>
    </source>
</reference>
<keyword evidence="2 4" id="KW-0963">Cytoplasm</keyword>
<sequence length="95" mass="10333" precursor="true">MTATPNTALTNICGVLVQIRLEQREAMKQQLLAIPGLEIHADSPEGKLVVTVEADDYTEAAEALNQLQTMKGVLSASLIYHHAEELEVTQSESQS</sequence>
<dbReference type="InterPro" id="IPR005623">
    <property type="entry name" value="Chaperone_NapD_NO3_reduct"/>
</dbReference>
<proteinExistence type="inferred from homology"/>
<dbReference type="EMBL" id="JH651384">
    <property type="protein sequence ID" value="EIJ33867.1"/>
    <property type="molecule type" value="Genomic_DNA"/>
</dbReference>
<keyword evidence="6" id="KW-1185">Reference proteome</keyword>
<dbReference type="HAMAP" id="MF_02200">
    <property type="entry name" value="NapD"/>
    <property type="match status" value="1"/>
</dbReference>
<dbReference type="RefSeq" id="WP_002707815.1">
    <property type="nucleotide sequence ID" value="NZ_JH651384.1"/>
</dbReference>
<name>A0A656HBW4_THINJ</name>
<evidence type="ECO:0000256" key="2">
    <source>
        <dbReference type="ARBA" id="ARBA00022490"/>
    </source>
</evidence>
<accession>A0A656HBW4</accession>
<comment type="function">
    <text evidence="4">Chaperone for NapA, the catalytic subunit of the periplasmic nitrate reductase. It binds directly and specifically to the twin-arginine signal peptide of NapA, preventing premature interaction with the Tat translocase and premature export.</text>
</comment>
<gene>
    <name evidence="4" type="primary">napD</name>
    <name evidence="5" type="ORF">Thini_1249</name>
</gene>
<dbReference type="GO" id="GO:0005737">
    <property type="term" value="C:cytoplasm"/>
    <property type="evidence" value="ECO:0007669"/>
    <property type="project" value="UniProtKB-SubCell"/>
</dbReference>
<evidence type="ECO:0000313" key="6">
    <source>
        <dbReference type="Proteomes" id="UP000005317"/>
    </source>
</evidence>
<dbReference type="PANTHER" id="PTHR38603">
    <property type="entry name" value="CHAPERONE NAPD"/>
    <property type="match status" value="1"/>
</dbReference>
<evidence type="ECO:0000256" key="1">
    <source>
        <dbReference type="ARBA" id="ARBA00004496"/>
    </source>
</evidence>
<dbReference type="Proteomes" id="UP000005317">
    <property type="component" value="Unassembled WGS sequence"/>
</dbReference>
<dbReference type="Gene3D" id="3.30.70.920">
    <property type="match status" value="1"/>
</dbReference>
<organism evidence="5 6">
    <name type="scientific">Thiothrix nivea (strain ATCC 35100 / DSM 5205 / JP2)</name>
    <dbReference type="NCBI Taxonomy" id="870187"/>
    <lineage>
        <taxon>Bacteria</taxon>
        <taxon>Pseudomonadati</taxon>
        <taxon>Pseudomonadota</taxon>
        <taxon>Gammaproteobacteria</taxon>
        <taxon>Thiotrichales</taxon>
        <taxon>Thiotrichaceae</taxon>
        <taxon>Thiothrix</taxon>
    </lineage>
</organism>
<dbReference type="GO" id="GO:0005048">
    <property type="term" value="F:signal sequence binding"/>
    <property type="evidence" value="ECO:0007669"/>
    <property type="project" value="UniProtKB-UniRule"/>
</dbReference>
<keyword evidence="3 4" id="KW-0143">Chaperone</keyword>
<comment type="similarity">
    <text evidence="4">Belongs to the NapD family.</text>
</comment>
<dbReference type="OrthoDB" id="5770785at2"/>
<dbReference type="AlphaFoldDB" id="A0A656HBW4"/>
<evidence type="ECO:0000256" key="3">
    <source>
        <dbReference type="ARBA" id="ARBA00023186"/>
    </source>
</evidence>
<dbReference type="Pfam" id="PF03927">
    <property type="entry name" value="NapD"/>
    <property type="match status" value="1"/>
</dbReference>